<reference evidence="3" key="1">
    <citation type="submission" date="2011-12" db="EMBL/GenBank/DDBJ databases">
        <title>Complete genome sequence of Streptomyces cattleya strain DSM 46488.</title>
        <authorList>
            <person name="Ou H.-Y."/>
            <person name="Li P."/>
            <person name="Zhao C."/>
            <person name="O'Hagan D."/>
            <person name="Deng Z."/>
        </authorList>
    </citation>
    <scope>NUCLEOTIDE SEQUENCE [LARGE SCALE GENOMIC DNA]</scope>
    <source>
        <strain evidence="3">ATCC 35852 / DSM 46488 / JCM 4925 / NBRC 14057 / NRRL 8057</strain>
        <plasmid evidence="3">Plasmid pSCATT</plasmid>
    </source>
</reference>
<gene>
    <name evidence="2" type="ordered locus">SCATT_p07680</name>
</gene>
<sequence>MAEYYAQRATAGLIITESSQVSVVGQGFPDTPGLHTARQVAAWRRVTEAVHAEGGTIFAQLSHVGRVGDPALLPDGLAHVAPSAVAAPGQVFTKDGMRDFRTPRELTSREVRETIADFVTAARNAVDAGFDGVDCTAPTAT</sequence>
<accession>G8XHU6</accession>
<dbReference type="InterPro" id="IPR045247">
    <property type="entry name" value="Oye-like"/>
</dbReference>
<dbReference type="AlphaFoldDB" id="G8XHU6"/>
<dbReference type="SUPFAM" id="SSF51395">
    <property type="entry name" value="FMN-linked oxidoreductases"/>
    <property type="match status" value="1"/>
</dbReference>
<feature type="domain" description="NADH:flavin oxidoreductase/NADH oxidase N-terminal" evidence="1">
    <location>
        <begin position="1"/>
        <end position="134"/>
    </location>
</feature>
<dbReference type="Pfam" id="PF00724">
    <property type="entry name" value="Oxidored_FMN"/>
    <property type="match status" value="1"/>
</dbReference>
<dbReference type="InterPro" id="IPR001155">
    <property type="entry name" value="OxRdtase_FMN_N"/>
</dbReference>
<geneLocation type="plasmid" evidence="2 3">
    <name>pSCATT</name>
</geneLocation>
<dbReference type="PATRIC" id="fig|1003195.29.peg.6563"/>
<name>G8XHU6_STREN</name>
<dbReference type="PANTHER" id="PTHR22893">
    <property type="entry name" value="NADH OXIDOREDUCTASE-RELATED"/>
    <property type="match status" value="1"/>
</dbReference>
<keyword evidence="3" id="KW-1185">Reference proteome</keyword>
<protein>
    <submittedName>
        <fullName evidence="2">Putative NADH:flavin oxidoreductase</fullName>
    </submittedName>
</protein>
<dbReference type="GO" id="GO:0010181">
    <property type="term" value="F:FMN binding"/>
    <property type="evidence" value="ECO:0007669"/>
    <property type="project" value="InterPro"/>
</dbReference>
<keyword evidence="2" id="KW-0614">Plasmid</keyword>
<dbReference type="EMBL" id="CP003229">
    <property type="protein sequence ID" value="AEW98961.1"/>
    <property type="molecule type" value="Genomic_DNA"/>
</dbReference>
<organism evidence="2 3">
    <name type="scientific">Streptantibioticus cattleyicolor (strain ATCC 35852 / DSM 46488 / JCM 4925 / NBRC 14057 / NRRL 8057)</name>
    <name type="common">Streptomyces cattleya</name>
    <dbReference type="NCBI Taxonomy" id="1003195"/>
    <lineage>
        <taxon>Bacteria</taxon>
        <taxon>Bacillati</taxon>
        <taxon>Actinomycetota</taxon>
        <taxon>Actinomycetes</taxon>
        <taxon>Kitasatosporales</taxon>
        <taxon>Streptomycetaceae</taxon>
        <taxon>Streptantibioticus</taxon>
    </lineage>
</organism>
<dbReference type="GO" id="GO:0016491">
    <property type="term" value="F:oxidoreductase activity"/>
    <property type="evidence" value="ECO:0007669"/>
    <property type="project" value="InterPro"/>
</dbReference>
<dbReference type="KEGG" id="scy:SCATT_p07680"/>
<evidence type="ECO:0000313" key="2">
    <source>
        <dbReference type="EMBL" id="AEW98961.1"/>
    </source>
</evidence>
<dbReference type="InterPro" id="IPR013785">
    <property type="entry name" value="Aldolase_TIM"/>
</dbReference>
<dbReference type="HOGENOM" id="CLU_012153_8_0_11"/>
<dbReference type="Proteomes" id="UP000007842">
    <property type="component" value="Plasmid pSCATT"/>
</dbReference>
<dbReference type="Gene3D" id="3.20.20.70">
    <property type="entry name" value="Aldolase class I"/>
    <property type="match status" value="1"/>
</dbReference>
<dbReference type="GO" id="GO:0005829">
    <property type="term" value="C:cytosol"/>
    <property type="evidence" value="ECO:0007669"/>
    <property type="project" value="TreeGrafter"/>
</dbReference>
<evidence type="ECO:0000259" key="1">
    <source>
        <dbReference type="Pfam" id="PF00724"/>
    </source>
</evidence>
<evidence type="ECO:0000313" key="3">
    <source>
        <dbReference type="Proteomes" id="UP000007842"/>
    </source>
</evidence>
<proteinExistence type="predicted"/>
<dbReference type="PANTHER" id="PTHR22893:SF91">
    <property type="entry name" value="NADPH DEHYDROGENASE 2-RELATED"/>
    <property type="match status" value="1"/>
</dbReference>